<sequence length="247" mass="27905">MTTTAQSEVVLYDLVCTKNTCFSPVVWKIRLMLNYKKINYRTIFLEFPDIEPTLKELGLAPHDPSSRSRAKYTVPVIQHVPTGKYIMDSPSIAEFLEATYPSPPLPLTSDLGREIEAQARSAVAPALRISVPPREILILSPRSQEYFRAKIEPQLGCKLEDSFTQEKEDKAWADVEGKMQGLSELIMTNKDDGPFLLGAQPSYTDFFIAGSLQSRRTIDEGVFQRCVAYPGFKAIYEACLPWMEKKD</sequence>
<dbReference type="Gene3D" id="1.20.1050.10">
    <property type="match status" value="1"/>
</dbReference>
<gene>
    <name evidence="3" type="ORF">BKA59DRAFT_481146</name>
</gene>
<dbReference type="InterPro" id="IPR004045">
    <property type="entry name" value="Glutathione_S-Trfase_N"/>
</dbReference>
<evidence type="ECO:0000259" key="1">
    <source>
        <dbReference type="Pfam" id="PF13409"/>
    </source>
</evidence>
<keyword evidence="4" id="KW-1185">Reference proteome</keyword>
<protein>
    <recommendedName>
        <fullName evidence="5">GST N-terminal domain-containing protein</fullName>
    </recommendedName>
</protein>
<dbReference type="EMBL" id="JAGPXF010000005">
    <property type="protein sequence ID" value="KAH7242644.1"/>
    <property type="molecule type" value="Genomic_DNA"/>
</dbReference>
<evidence type="ECO:0000259" key="2">
    <source>
        <dbReference type="Pfam" id="PF22041"/>
    </source>
</evidence>
<reference evidence="3" key="1">
    <citation type="journal article" date="2021" name="Nat. Commun.">
        <title>Genetic determinants of endophytism in the Arabidopsis root mycobiome.</title>
        <authorList>
            <person name="Mesny F."/>
            <person name="Miyauchi S."/>
            <person name="Thiergart T."/>
            <person name="Pickel B."/>
            <person name="Atanasova L."/>
            <person name="Karlsson M."/>
            <person name="Huettel B."/>
            <person name="Barry K.W."/>
            <person name="Haridas S."/>
            <person name="Chen C."/>
            <person name="Bauer D."/>
            <person name="Andreopoulos W."/>
            <person name="Pangilinan J."/>
            <person name="LaButti K."/>
            <person name="Riley R."/>
            <person name="Lipzen A."/>
            <person name="Clum A."/>
            <person name="Drula E."/>
            <person name="Henrissat B."/>
            <person name="Kohler A."/>
            <person name="Grigoriev I.V."/>
            <person name="Martin F.M."/>
            <person name="Hacquard S."/>
        </authorList>
    </citation>
    <scope>NUCLEOTIDE SEQUENCE</scope>
    <source>
        <strain evidence="3">MPI-SDFR-AT-0068</strain>
    </source>
</reference>
<feature type="domain" description="GST N-terminal" evidence="1">
    <location>
        <begin position="22"/>
        <end position="98"/>
    </location>
</feature>
<dbReference type="InterPro" id="IPR036282">
    <property type="entry name" value="Glutathione-S-Trfase_C_sf"/>
</dbReference>
<comment type="caution">
    <text evidence="3">The sequence shown here is derived from an EMBL/GenBank/DDBJ whole genome shotgun (WGS) entry which is preliminary data.</text>
</comment>
<dbReference type="InterPro" id="IPR036249">
    <property type="entry name" value="Thioredoxin-like_sf"/>
</dbReference>
<organism evidence="3 4">
    <name type="scientific">Fusarium tricinctum</name>
    <dbReference type="NCBI Taxonomy" id="61284"/>
    <lineage>
        <taxon>Eukaryota</taxon>
        <taxon>Fungi</taxon>
        <taxon>Dikarya</taxon>
        <taxon>Ascomycota</taxon>
        <taxon>Pezizomycotina</taxon>
        <taxon>Sordariomycetes</taxon>
        <taxon>Hypocreomycetidae</taxon>
        <taxon>Hypocreales</taxon>
        <taxon>Nectriaceae</taxon>
        <taxon>Fusarium</taxon>
        <taxon>Fusarium tricinctum species complex</taxon>
    </lineage>
</organism>
<name>A0A8K0RWZ3_9HYPO</name>
<dbReference type="CDD" id="cd03038">
    <property type="entry name" value="GST_N_etherase_LigE"/>
    <property type="match status" value="1"/>
</dbReference>
<proteinExistence type="predicted"/>
<accession>A0A8K0RWZ3</accession>
<dbReference type="Gene3D" id="3.40.30.10">
    <property type="entry name" value="Glutaredoxin"/>
    <property type="match status" value="1"/>
</dbReference>
<evidence type="ECO:0000313" key="3">
    <source>
        <dbReference type="EMBL" id="KAH7242644.1"/>
    </source>
</evidence>
<dbReference type="Proteomes" id="UP000813427">
    <property type="component" value="Unassembled WGS sequence"/>
</dbReference>
<evidence type="ECO:0008006" key="5">
    <source>
        <dbReference type="Google" id="ProtNLM"/>
    </source>
</evidence>
<dbReference type="Pfam" id="PF22041">
    <property type="entry name" value="GST_C_7"/>
    <property type="match status" value="1"/>
</dbReference>
<dbReference type="AlphaFoldDB" id="A0A8K0RWZ3"/>
<evidence type="ECO:0000313" key="4">
    <source>
        <dbReference type="Proteomes" id="UP000813427"/>
    </source>
</evidence>
<feature type="domain" description="Glutathione S-transferase UstS-like C-terminal" evidence="2">
    <location>
        <begin position="121"/>
        <end position="219"/>
    </location>
</feature>
<dbReference type="SUPFAM" id="SSF52833">
    <property type="entry name" value="Thioredoxin-like"/>
    <property type="match status" value="1"/>
</dbReference>
<dbReference type="InterPro" id="IPR054416">
    <property type="entry name" value="GST_UstS-like_C"/>
</dbReference>
<dbReference type="Pfam" id="PF13409">
    <property type="entry name" value="GST_N_2"/>
    <property type="match status" value="1"/>
</dbReference>
<dbReference type="OrthoDB" id="4951845at2759"/>
<dbReference type="SUPFAM" id="SSF47616">
    <property type="entry name" value="GST C-terminal domain-like"/>
    <property type="match status" value="1"/>
</dbReference>